<reference evidence="2" key="1">
    <citation type="journal article" date="2019" name="Int. J. Syst. Evol. Microbiol.">
        <title>The Global Catalogue of Microorganisms (GCM) 10K type strain sequencing project: providing services to taxonomists for standard genome sequencing and annotation.</title>
        <authorList>
            <consortium name="The Broad Institute Genomics Platform"/>
            <consortium name="The Broad Institute Genome Sequencing Center for Infectious Disease"/>
            <person name="Wu L."/>
            <person name="Ma J."/>
        </authorList>
    </citation>
    <scope>NUCLEOTIDE SEQUENCE [LARGE SCALE GENOMIC DNA]</scope>
    <source>
        <strain evidence="2">CGMCC 4.7349</strain>
    </source>
</reference>
<dbReference type="Proteomes" id="UP000656881">
    <property type="component" value="Unassembled WGS sequence"/>
</dbReference>
<proteinExistence type="predicted"/>
<keyword evidence="2" id="KW-1185">Reference proteome</keyword>
<dbReference type="RefSeq" id="WP_189172698.1">
    <property type="nucleotide sequence ID" value="NZ_BMNG01000001.1"/>
</dbReference>
<evidence type="ECO:0000313" key="2">
    <source>
        <dbReference type="Proteomes" id="UP000656881"/>
    </source>
</evidence>
<evidence type="ECO:0000313" key="1">
    <source>
        <dbReference type="EMBL" id="GGO35638.1"/>
    </source>
</evidence>
<gene>
    <name evidence="1" type="ORF">GCM10012286_06630</name>
</gene>
<comment type="caution">
    <text evidence="1">The sequence shown here is derived from an EMBL/GenBank/DDBJ whole genome shotgun (WGS) entry which is preliminary data.</text>
</comment>
<protein>
    <recommendedName>
        <fullName evidence="3">SH3 domain-containing protein</fullName>
    </recommendedName>
</protein>
<name>A0ABQ2LK56_9ACTN</name>
<dbReference type="EMBL" id="BMNG01000001">
    <property type="protein sequence ID" value="GGO35638.1"/>
    <property type="molecule type" value="Genomic_DNA"/>
</dbReference>
<evidence type="ECO:0008006" key="3">
    <source>
        <dbReference type="Google" id="ProtNLM"/>
    </source>
</evidence>
<organism evidence="1 2">
    <name type="scientific">Streptomyces lasiicapitis</name>
    <dbReference type="NCBI Taxonomy" id="1923961"/>
    <lineage>
        <taxon>Bacteria</taxon>
        <taxon>Bacillati</taxon>
        <taxon>Actinomycetota</taxon>
        <taxon>Actinomycetes</taxon>
        <taxon>Kitasatosporales</taxon>
        <taxon>Streptomycetaceae</taxon>
        <taxon>Streptomyces</taxon>
    </lineage>
</organism>
<accession>A0ABQ2LK56</accession>
<sequence length="124" mass="13218">MTYIEHLLGVIAAAALSLLVAIAGIGATHPAGTVFVKASGATSVSCTAAKVRDKPEGNSLAHGIGYRGEEFTFQKFALRKSERAWYSYGTVTRKSDGKKVHGYIRYECGNPHGSYGAPLPKNMN</sequence>